<dbReference type="EMBL" id="LIPY01000106">
    <property type="protein sequence ID" value="KWX76487.1"/>
    <property type="molecule type" value="Genomic_DNA"/>
</dbReference>
<evidence type="ECO:0000313" key="6">
    <source>
        <dbReference type="EMBL" id="SDM88642.1"/>
    </source>
</evidence>
<evidence type="ECO:0000259" key="4">
    <source>
        <dbReference type="PROSITE" id="PS51186"/>
    </source>
</evidence>
<dbReference type="Proteomes" id="UP000070252">
    <property type="component" value="Unassembled WGS sequence"/>
</dbReference>
<dbReference type="EMBL" id="FNGM01000020">
    <property type="protein sequence ID" value="SDM88642.1"/>
    <property type="molecule type" value="Genomic_DNA"/>
</dbReference>
<evidence type="ECO:0000313" key="7">
    <source>
        <dbReference type="Proteomes" id="UP000070252"/>
    </source>
</evidence>
<comment type="similarity">
    <text evidence="3">Belongs to the acetyltransferase family. RimJ subfamily.</text>
</comment>
<dbReference type="InterPro" id="IPR000182">
    <property type="entry name" value="GNAT_dom"/>
</dbReference>
<dbReference type="RefSeq" id="WP_062522416.1">
    <property type="nucleotide sequence ID" value="NZ_CP048429.1"/>
</dbReference>
<evidence type="ECO:0000256" key="2">
    <source>
        <dbReference type="ARBA" id="ARBA00023315"/>
    </source>
</evidence>
<keyword evidence="2" id="KW-0012">Acyltransferase</keyword>
<dbReference type="InterPro" id="IPR051531">
    <property type="entry name" value="N-acetyltransferase"/>
</dbReference>
<evidence type="ECO:0000313" key="5">
    <source>
        <dbReference type="EMBL" id="KWX76487.1"/>
    </source>
</evidence>
<protein>
    <submittedName>
        <fullName evidence="6">Ribosomal-protein-alanine N-acetyltransferase</fullName>
    </submittedName>
</protein>
<dbReference type="Pfam" id="PF13302">
    <property type="entry name" value="Acetyltransf_3"/>
    <property type="match status" value="1"/>
</dbReference>
<feature type="domain" description="N-acetyltransferase" evidence="4">
    <location>
        <begin position="16"/>
        <end position="180"/>
    </location>
</feature>
<dbReference type="PANTHER" id="PTHR43792:SF8">
    <property type="entry name" value="[RIBOSOMAL PROTEIN US5]-ALANINE N-ACETYLTRANSFERASE"/>
    <property type="match status" value="1"/>
</dbReference>
<keyword evidence="7" id="KW-1185">Reference proteome</keyword>
<dbReference type="Gene3D" id="3.40.630.30">
    <property type="match status" value="1"/>
</dbReference>
<dbReference type="PROSITE" id="PS51186">
    <property type="entry name" value="GNAT"/>
    <property type="match status" value="1"/>
</dbReference>
<reference evidence="5 7" key="1">
    <citation type="submission" date="2015-08" db="EMBL/GenBank/DDBJ databases">
        <title>Genome of Paenibacillus jilunlii.</title>
        <authorList>
            <person name="Sant'Anna F.H."/>
            <person name="Ambrosini A."/>
            <person name="Souza R."/>
            <person name="Bach E."/>
            <person name="Fernandes G."/>
            <person name="Balsanelli E."/>
            <person name="Baura V.A."/>
            <person name="Pedrosa F.O."/>
            <person name="Souza E.M."/>
            <person name="Passaglia L."/>
        </authorList>
    </citation>
    <scope>NUCLEOTIDE SEQUENCE [LARGE SCALE GENOMIC DNA]</scope>
    <source>
        <strain evidence="5 7">DSM 23019</strain>
    </source>
</reference>
<evidence type="ECO:0000256" key="1">
    <source>
        <dbReference type="ARBA" id="ARBA00022679"/>
    </source>
</evidence>
<keyword evidence="1 6" id="KW-0808">Transferase</keyword>
<organism evidence="6 8">
    <name type="scientific">Paenibacillus jilunlii</name>
    <dbReference type="NCBI Taxonomy" id="682956"/>
    <lineage>
        <taxon>Bacteria</taxon>
        <taxon>Bacillati</taxon>
        <taxon>Bacillota</taxon>
        <taxon>Bacilli</taxon>
        <taxon>Bacillales</taxon>
        <taxon>Paenibacillaceae</taxon>
        <taxon>Paenibacillus</taxon>
    </lineage>
</organism>
<evidence type="ECO:0000313" key="8">
    <source>
        <dbReference type="Proteomes" id="UP000182783"/>
    </source>
</evidence>
<reference evidence="6 8" key="2">
    <citation type="submission" date="2016-10" db="EMBL/GenBank/DDBJ databases">
        <authorList>
            <person name="de Groot N.N."/>
        </authorList>
    </citation>
    <scope>NUCLEOTIDE SEQUENCE [LARGE SCALE GENOMIC DNA]</scope>
    <source>
        <strain evidence="6 8">CGMCC 1.10239</strain>
    </source>
</reference>
<accession>A0A1G9WVV5</accession>
<sequence>MYVSGGVIPDLPGKKVELRALEAGHAAALYSVWSHPQVNRWLAAPPLSSPQEAEQLIAVLLQMSRQEESLRWSILGPEGYIIGSCGYNSWQLQGAYRGEIGCELQPDYWGLGYMREALELMLDYGFTVMGLNRIEAFCHPDNIRAQRLFQSLGFQREGLLREYRHTDAGFQDVVLYALLRGPGL</sequence>
<dbReference type="PANTHER" id="PTHR43792">
    <property type="entry name" value="GNAT FAMILY, PUTATIVE (AFU_ORTHOLOGUE AFUA_3G00765)-RELATED-RELATED"/>
    <property type="match status" value="1"/>
</dbReference>
<name>A0A1G9WVV5_9BACL</name>
<proteinExistence type="inferred from homology"/>
<evidence type="ECO:0000256" key="3">
    <source>
        <dbReference type="ARBA" id="ARBA00038502"/>
    </source>
</evidence>
<dbReference type="Proteomes" id="UP000182783">
    <property type="component" value="Unassembled WGS sequence"/>
</dbReference>
<dbReference type="OrthoDB" id="9785602at2"/>
<dbReference type="GO" id="GO:0016747">
    <property type="term" value="F:acyltransferase activity, transferring groups other than amino-acyl groups"/>
    <property type="evidence" value="ECO:0007669"/>
    <property type="project" value="InterPro"/>
</dbReference>
<dbReference type="InterPro" id="IPR016181">
    <property type="entry name" value="Acyl_CoA_acyltransferase"/>
</dbReference>
<dbReference type="SUPFAM" id="SSF55729">
    <property type="entry name" value="Acyl-CoA N-acyltransferases (Nat)"/>
    <property type="match status" value="1"/>
</dbReference>
<dbReference type="AlphaFoldDB" id="A0A1G9WVV5"/>
<gene>
    <name evidence="5" type="ORF">AML91_09925</name>
    <name evidence="6" type="ORF">SAMN05216191_12065</name>
</gene>